<organism evidence="3 4">
    <name type="scientific">Collichthys lucidus</name>
    <name type="common">Big head croaker</name>
    <name type="synonym">Sciaena lucida</name>
    <dbReference type="NCBI Taxonomy" id="240159"/>
    <lineage>
        <taxon>Eukaryota</taxon>
        <taxon>Metazoa</taxon>
        <taxon>Chordata</taxon>
        <taxon>Craniata</taxon>
        <taxon>Vertebrata</taxon>
        <taxon>Euteleostomi</taxon>
        <taxon>Actinopterygii</taxon>
        <taxon>Neopterygii</taxon>
        <taxon>Teleostei</taxon>
        <taxon>Neoteleostei</taxon>
        <taxon>Acanthomorphata</taxon>
        <taxon>Eupercaria</taxon>
        <taxon>Sciaenidae</taxon>
        <taxon>Collichthys</taxon>
    </lineage>
</organism>
<dbReference type="EMBL" id="CM014087">
    <property type="protein sequence ID" value="TKS76509.1"/>
    <property type="molecule type" value="Genomic_DNA"/>
</dbReference>
<dbReference type="SMART" id="SM00282">
    <property type="entry name" value="LamG"/>
    <property type="match status" value="2"/>
</dbReference>
<gene>
    <name evidence="3" type="ORF">D9C73_010598</name>
</gene>
<comment type="caution">
    <text evidence="1">Lacks conserved residue(s) required for the propagation of feature annotation.</text>
</comment>
<dbReference type="InterPro" id="IPR001791">
    <property type="entry name" value="Laminin_G"/>
</dbReference>
<dbReference type="CDD" id="cd00110">
    <property type="entry name" value="LamG"/>
    <property type="match status" value="2"/>
</dbReference>
<reference evidence="3 4" key="1">
    <citation type="submission" date="2019-01" db="EMBL/GenBank/DDBJ databases">
        <title>Genome Assembly of Collichthys lucidus.</title>
        <authorList>
            <person name="Cai M."/>
            <person name="Xiao S."/>
        </authorList>
    </citation>
    <scope>NUCLEOTIDE SEQUENCE [LARGE SCALE GENOMIC DNA]</scope>
    <source>
        <strain evidence="3">JT15FE1705JMU</strain>
        <tissue evidence="3">Muscle</tissue>
    </source>
</reference>
<protein>
    <submittedName>
        <fullName evidence="3">Laminin subunit alpha-4</fullName>
    </submittedName>
</protein>
<dbReference type="AlphaFoldDB" id="A0A4U5UNY6"/>
<sequence>MAIRINSSDGLVLYAAGGSHGGAVMSLSVTDGHLLLLLDGGKRKTSLRSRKKYNDEQWHTVFVKREGEKISLIVDGINSQSKRLPGGHRTRLTGPLYVGGVPASLTVPGSGGFVGCVRDLTLNEAPAGNPAHSQGAVPCFQNPLQPGAYFSGQGGRVTIDESLVLGRDLEIQLEVRPVLDSGLLLHAGTSPDQHLSLYLSQGEFSTSFTPEEPLCNGRWHTIRVVKTNNVLQLHVDAASEHSVGPKHSRSAGAKESVYLGGVPGGVTVPGLPVGLPAFHGCVRSTTINHRPLMLSKPLGVHGAVGTQGCPHM</sequence>
<dbReference type="STRING" id="240159.A0A4U5UNY6"/>
<dbReference type="Gene3D" id="2.60.120.200">
    <property type="match status" value="2"/>
</dbReference>
<feature type="domain" description="Laminin G" evidence="2">
    <location>
        <begin position="1"/>
        <end position="139"/>
    </location>
</feature>
<evidence type="ECO:0000313" key="3">
    <source>
        <dbReference type="EMBL" id="TKS76509.1"/>
    </source>
</evidence>
<accession>A0A4U5UNY6</accession>
<dbReference type="SUPFAM" id="SSF49899">
    <property type="entry name" value="Concanavalin A-like lectins/glucanases"/>
    <property type="match status" value="2"/>
</dbReference>
<dbReference type="PROSITE" id="PS50025">
    <property type="entry name" value="LAM_G_DOMAIN"/>
    <property type="match status" value="2"/>
</dbReference>
<dbReference type="GO" id="GO:0016020">
    <property type="term" value="C:membrane"/>
    <property type="evidence" value="ECO:0007669"/>
    <property type="project" value="UniProtKB-SubCell"/>
</dbReference>
<dbReference type="Proteomes" id="UP000298787">
    <property type="component" value="Chromosome 10"/>
</dbReference>
<feature type="domain" description="Laminin G" evidence="2">
    <location>
        <begin position="146"/>
        <end position="309"/>
    </location>
</feature>
<evidence type="ECO:0000313" key="4">
    <source>
        <dbReference type="Proteomes" id="UP000298787"/>
    </source>
</evidence>
<evidence type="ECO:0000259" key="2">
    <source>
        <dbReference type="PROSITE" id="PS50025"/>
    </source>
</evidence>
<dbReference type="InterPro" id="IPR050372">
    <property type="entry name" value="Neurexin-related_CASP"/>
</dbReference>
<dbReference type="PANTHER" id="PTHR15036:SF49">
    <property type="entry name" value="AXOTACTIN"/>
    <property type="match status" value="1"/>
</dbReference>
<dbReference type="PANTHER" id="PTHR15036">
    <property type="entry name" value="PIKACHURIN-LIKE PROTEIN"/>
    <property type="match status" value="1"/>
</dbReference>
<proteinExistence type="predicted"/>
<dbReference type="InterPro" id="IPR013320">
    <property type="entry name" value="ConA-like_dom_sf"/>
</dbReference>
<dbReference type="Pfam" id="PF02210">
    <property type="entry name" value="Laminin_G_2"/>
    <property type="match status" value="2"/>
</dbReference>
<keyword evidence="4" id="KW-1185">Reference proteome</keyword>
<evidence type="ECO:0000256" key="1">
    <source>
        <dbReference type="PROSITE-ProRule" id="PRU00122"/>
    </source>
</evidence>
<name>A0A4U5UNY6_COLLU</name>